<keyword evidence="7 9" id="KW-0275">Fatty acid biosynthesis</keyword>
<keyword evidence="6 9" id="KW-0443">Lipid metabolism</keyword>
<keyword evidence="3 9" id="KW-0444">Lipid biosynthesis</keyword>
<dbReference type="NCBIfam" id="TIGR00747">
    <property type="entry name" value="fabH"/>
    <property type="match status" value="1"/>
</dbReference>
<evidence type="ECO:0000256" key="8">
    <source>
        <dbReference type="ARBA" id="ARBA00023315"/>
    </source>
</evidence>
<comment type="pathway">
    <text evidence="9">Lipid metabolism; fatty acid biosynthesis.</text>
</comment>
<keyword evidence="8 9" id="KW-0012">Acyltransferase</keyword>
<keyword evidence="2 9" id="KW-0963">Cytoplasm</keyword>
<keyword evidence="13" id="KW-1185">Reference proteome</keyword>
<evidence type="ECO:0000256" key="6">
    <source>
        <dbReference type="ARBA" id="ARBA00023098"/>
    </source>
</evidence>
<evidence type="ECO:0000259" key="10">
    <source>
        <dbReference type="Pfam" id="PF08541"/>
    </source>
</evidence>
<dbReference type="GO" id="GO:0005737">
    <property type="term" value="C:cytoplasm"/>
    <property type="evidence" value="ECO:0007669"/>
    <property type="project" value="UniProtKB-SubCell"/>
</dbReference>
<keyword evidence="9" id="KW-0511">Multifunctional enzyme</keyword>
<gene>
    <name evidence="9" type="primary">fabH</name>
    <name evidence="12" type="ORF">EDD40_6746</name>
</gene>
<proteinExistence type="inferred from homology"/>
<comment type="catalytic activity">
    <reaction evidence="9">
        <text>malonyl-[ACP] + acetyl-CoA + H(+) = 3-oxobutanoyl-[ACP] + CO2 + CoA</text>
        <dbReference type="Rhea" id="RHEA:12080"/>
        <dbReference type="Rhea" id="RHEA-COMP:9623"/>
        <dbReference type="Rhea" id="RHEA-COMP:9625"/>
        <dbReference type="ChEBI" id="CHEBI:15378"/>
        <dbReference type="ChEBI" id="CHEBI:16526"/>
        <dbReference type="ChEBI" id="CHEBI:57287"/>
        <dbReference type="ChEBI" id="CHEBI:57288"/>
        <dbReference type="ChEBI" id="CHEBI:78449"/>
        <dbReference type="ChEBI" id="CHEBI:78450"/>
        <dbReference type="EC" id="2.3.1.180"/>
    </reaction>
</comment>
<dbReference type="PANTHER" id="PTHR34069">
    <property type="entry name" value="3-OXOACYL-[ACYL-CARRIER-PROTEIN] SYNTHASE 3"/>
    <property type="match status" value="1"/>
</dbReference>
<organism evidence="12 13">
    <name type="scientific">Saccharothrix texasensis</name>
    <dbReference type="NCBI Taxonomy" id="103734"/>
    <lineage>
        <taxon>Bacteria</taxon>
        <taxon>Bacillati</taxon>
        <taxon>Actinomycetota</taxon>
        <taxon>Actinomycetes</taxon>
        <taxon>Pseudonocardiales</taxon>
        <taxon>Pseudonocardiaceae</taxon>
        <taxon>Saccharothrix</taxon>
    </lineage>
</organism>
<dbReference type="InterPro" id="IPR013747">
    <property type="entry name" value="ACP_syn_III_C"/>
</dbReference>
<comment type="caution">
    <text evidence="12">The sequence shown here is derived from an EMBL/GenBank/DDBJ whole genome shotgun (WGS) entry which is preliminary data.</text>
</comment>
<protein>
    <recommendedName>
        <fullName evidence="9">Beta-ketoacyl-[acyl-carrier-protein] synthase III</fullName>
        <shortName evidence="9">Beta-ketoacyl-ACP synthase III</shortName>
        <shortName evidence="9">KAS III</shortName>
        <ecNumber evidence="9">2.3.1.180</ecNumber>
    </recommendedName>
    <alternativeName>
        <fullName evidence="9">3-oxoacyl-[acyl-carrier-protein] synthase 3</fullName>
    </alternativeName>
    <alternativeName>
        <fullName evidence="9">3-oxoacyl-[acyl-carrier-protein] synthase III</fullName>
    </alternativeName>
</protein>
<keyword evidence="4 9" id="KW-0808">Transferase</keyword>
<dbReference type="GO" id="GO:0033818">
    <property type="term" value="F:beta-ketoacyl-acyl-carrier-protein synthase III activity"/>
    <property type="evidence" value="ECO:0007669"/>
    <property type="project" value="UniProtKB-UniRule"/>
</dbReference>
<dbReference type="OrthoDB" id="9815506at2"/>
<feature type="active site" evidence="9">
    <location>
        <position position="237"/>
    </location>
</feature>
<accession>A0A3N1HFQ2</accession>
<dbReference type="Proteomes" id="UP000268727">
    <property type="component" value="Unassembled WGS sequence"/>
</dbReference>
<dbReference type="InterPro" id="IPR013751">
    <property type="entry name" value="ACP_syn_III_N"/>
</dbReference>
<evidence type="ECO:0000256" key="4">
    <source>
        <dbReference type="ARBA" id="ARBA00022679"/>
    </source>
</evidence>
<evidence type="ECO:0000256" key="2">
    <source>
        <dbReference type="ARBA" id="ARBA00022490"/>
    </source>
</evidence>
<comment type="similarity">
    <text evidence="1 9">Belongs to the thiolase-like superfamily. FabH family.</text>
</comment>
<evidence type="ECO:0000259" key="11">
    <source>
        <dbReference type="Pfam" id="PF08545"/>
    </source>
</evidence>
<evidence type="ECO:0000256" key="5">
    <source>
        <dbReference type="ARBA" id="ARBA00022832"/>
    </source>
</evidence>
<feature type="active site" evidence="9">
    <location>
        <position position="267"/>
    </location>
</feature>
<evidence type="ECO:0000256" key="9">
    <source>
        <dbReference type="HAMAP-Rule" id="MF_01815"/>
    </source>
</evidence>
<evidence type="ECO:0000256" key="7">
    <source>
        <dbReference type="ARBA" id="ARBA00023160"/>
    </source>
</evidence>
<dbReference type="SUPFAM" id="SSF53901">
    <property type="entry name" value="Thiolase-like"/>
    <property type="match status" value="1"/>
</dbReference>
<dbReference type="EC" id="2.3.1.180" evidence="9"/>
<comment type="domain">
    <text evidence="9">The last Arg residue of the ACP-binding site is essential for the weak association between ACP/AcpP and FabH.</text>
</comment>
<evidence type="ECO:0000313" key="13">
    <source>
        <dbReference type="Proteomes" id="UP000268727"/>
    </source>
</evidence>
<dbReference type="GO" id="GO:0044550">
    <property type="term" value="P:secondary metabolite biosynthetic process"/>
    <property type="evidence" value="ECO:0007669"/>
    <property type="project" value="TreeGrafter"/>
</dbReference>
<reference evidence="12 13" key="1">
    <citation type="submission" date="2018-11" db="EMBL/GenBank/DDBJ databases">
        <title>Sequencing the genomes of 1000 actinobacteria strains.</title>
        <authorList>
            <person name="Klenk H.-P."/>
        </authorList>
    </citation>
    <scope>NUCLEOTIDE SEQUENCE [LARGE SCALE GENOMIC DNA]</scope>
    <source>
        <strain evidence="12 13">DSM 44231</strain>
    </source>
</reference>
<dbReference type="AlphaFoldDB" id="A0A3N1HFQ2"/>
<dbReference type="Pfam" id="PF08545">
    <property type="entry name" value="ACP_syn_III"/>
    <property type="match status" value="1"/>
</dbReference>
<keyword evidence="5 9" id="KW-0276">Fatty acid metabolism</keyword>
<comment type="function">
    <text evidence="9">Catalyzes the condensation reaction of fatty acid synthesis by the addition to an acyl acceptor of two carbons from malonyl-ACP. Catalyzes the first condensation reaction which initiates fatty acid synthesis and may therefore play a role in governing the total rate of fatty acid production. Possesses both acetoacetyl-ACP synthase and acetyl transacylase activities. Its substrate specificity determines the biosynthesis of branched-chain and/or straight-chain of fatty acids.</text>
</comment>
<dbReference type="RefSeq" id="WP_123746457.1">
    <property type="nucleotide sequence ID" value="NZ_RJKM01000001.1"/>
</dbReference>
<feature type="domain" description="Beta-ketoacyl-[acyl-carrier-protein] synthase III N-terminal" evidence="11">
    <location>
        <begin position="108"/>
        <end position="183"/>
    </location>
</feature>
<dbReference type="UniPathway" id="UPA00094"/>
<comment type="subcellular location">
    <subcellularLocation>
        <location evidence="9">Cytoplasm</location>
    </subcellularLocation>
</comment>
<feature type="region of interest" description="ACP-binding" evidence="9">
    <location>
        <begin position="238"/>
        <end position="242"/>
    </location>
</feature>
<dbReference type="Gene3D" id="3.40.47.10">
    <property type="match status" value="2"/>
</dbReference>
<dbReference type="InterPro" id="IPR004655">
    <property type="entry name" value="FabH"/>
</dbReference>
<dbReference type="GO" id="GO:0004315">
    <property type="term" value="F:3-oxoacyl-[acyl-carrier-protein] synthase activity"/>
    <property type="evidence" value="ECO:0007669"/>
    <property type="project" value="InterPro"/>
</dbReference>
<name>A0A3N1HFQ2_9PSEU</name>
<dbReference type="EMBL" id="RJKM01000001">
    <property type="protein sequence ID" value="ROP41317.1"/>
    <property type="molecule type" value="Genomic_DNA"/>
</dbReference>
<dbReference type="GO" id="GO:0006633">
    <property type="term" value="P:fatty acid biosynthetic process"/>
    <property type="evidence" value="ECO:0007669"/>
    <property type="project" value="UniProtKB-UniRule"/>
</dbReference>
<feature type="active site" evidence="9">
    <location>
        <position position="113"/>
    </location>
</feature>
<evidence type="ECO:0000256" key="1">
    <source>
        <dbReference type="ARBA" id="ARBA00008642"/>
    </source>
</evidence>
<comment type="subunit">
    <text evidence="9">Homodimer.</text>
</comment>
<sequence>MTYRGAVILGVGASLPGRVVTNDDLAARLDTSDEWIRSRTGIGSRRWVEPGTSTSDLAVDAGARALRSAGTSTADAVIVATTTPDRSCPAIAPDVAARLGMIGVPAHDVAAVCTGFLYGLANAVGLIASGAARTVLLIAAETFSTILDPDDRGTAVIFGDGAGAVVVGEGEGAIGPCVLGSDGTGADLIQVPAGERYFRMSGKEVFRAAVDRMSDVALDALARAGLGPDDVDHLAPHQANRRICDAVARRLGLAESKVLADLDAVGNTAAASIPVLLADAAATGRIEAGDRVLAVAFGGGLTWGATTLVWPDVTADFGVLGEG</sequence>
<dbReference type="InterPro" id="IPR016039">
    <property type="entry name" value="Thiolase-like"/>
</dbReference>
<dbReference type="Pfam" id="PF08541">
    <property type="entry name" value="ACP_syn_III_C"/>
    <property type="match status" value="1"/>
</dbReference>
<evidence type="ECO:0000313" key="12">
    <source>
        <dbReference type="EMBL" id="ROP41317.1"/>
    </source>
</evidence>
<feature type="domain" description="Beta-ketoacyl-[acyl-carrier-protein] synthase III C-terminal" evidence="10">
    <location>
        <begin position="221"/>
        <end position="310"/>
    </location>
</feature>
<dbReference type="HAMAP" id="MF_01815">
    <property type="entry name" value="FabH"/>
    <property type="match status" value="1"/>
</dbReference>
<dbReference type="NCBIfam" id="NF006829">
    <property type="entry name" value="PRK09352.1"/>
    <property type="match status" value="1"/>
</dbReference>
<dbReference type="CDD" id="cd00830">
    <property type="entry name" value="KAS_III"/>
    <property type="match status" value="1"/>
</dbReference>
<evidence type="ECO:0000256" key="3">
    <source>
        <dbReference type="ARBA" id="ARBA00022516"/>
    </source>
</evidence>
<dbReference type="PANTHER" id="PTHR34069:SF2">
    <property type="entry name" value="BETA-KETOACYL-[ACYL-CARRIER-PROTEIN] SYNTHASE III"/>
    <property type="match status" value="1"/>
</dbReference>